<dbReference type="EMBL" id="BAABRL010000006">
    <property type="protein sequence ID" value="GAA5496092.1"/>
    <property type="molecule type" value="Genomic_DNA"/>
</dbReference>
<dbReference type="InterPro" id="IPR046255">
    <property type="entry name" value="DUF6288"/>
</dbReference>
<dbReference type="SUPFAM" id="SSF48239">
    <property type="entry name" value="Terpenoid cyclases/Protein prenyltransferases"/>
    <property type="match status" value="1"/>
</dbReference>
<accession>A0ABP9V0B0</accession>
<dbReference type="InterPro" id="IPR008979">
    <property type="entry name" value="Galactose-bd-like_sf"/>
</dbReference>
<dbReference type="Pfam" id="PF19805">
    <property type="entry name" value="DUF6288"/>
    <property type="match status" value="1"/>
</dbReference>
<dbReference type="Gene3D" id="2.60.120.260">
    <property type="entry name" value="Galactose-binding domain-like"/>
    <property type="match status" value="2"/>
</dbReference>
<proteinExistence type="predicted"/>
<evidence type="ECO:0000313" key="3">
    <source>
        <dbReference type="EMBL" id="GAA5496092.1"/>
    </source>
</evidence>
<sequence>MRTTFQKNGLRALGGSIVLFTSIAAKAEEVKWPPVRPASIQLSKKGEAQKATAGKELWEASQAHMVAKGSAQGLLLLEPGGKITRELPVDVASESYLWLSAEIRGVVGKGDKPGSMTLSVSEAGQREVLTWRTESVTQTAQKSESIGIRAQAPYPHYRRVADLAVDGNRGSEWVSVYPSDWQKELAVEIELDSAELIDGLAYLPRQGSLSYGQIYSYEIQVRPSANDPFVTVAKGDWDETKKEKLAQFDKEVLAKTIRLVGHKTKSNAKPGQKAQIVLSASEIRPLYAGEQKEKAKSQLLKSVLGAEDISRLQGKKVSMEIQNVGSVPLLLGKFYHGLQPLDLPKRKYKPRHSQFIDLNAIGLVCRTCPAEQWPVSQVFSITESLPSSKSELKLGDLIVGVGGEDLQAPVLNATRYPLAEEWMKRHHEAVIARHYFKALQSDGILSFEVIDPRSGQRTEKVVKLDHVSGSDYQGFPLAGAAADQLYQDLIDRIVRDQKPDGSWGTMPANSDEMYGILALLGTKDPQHHERIYKAVDYLLKHEKPSAHSKYLGLWGTAFQTIALGEYALATGDPRTVAWLDQICTGITQGGHVNKNYYFTYGHDLRVLPYGSGGLIAPLSHFVVGDALAVRLGVKSKTWDYAGPYIKAAWASKRPYGQQAIGYGAPSSGAGADQAWCRSGLIGVAATIYGVEPEMRKGIAGFMREQYGFMRRSHGYGNMGCYLGLMGLAGTDKEAFEEVMEAIAPIIAMQWRRGQGLLHVEPQITNVACATGKGSEDAYSYAMAVVLSIRNQGLHVTGGKDINWMPYPEETKPPAPQLIWKEGGVDVASASMFNFVTAVYTTDGTQPTATSPEWKPGMQVESETLTVAYKTKEGVVGHASTITSDAGDSPARWKVVEADLGFPKEIVGLDSDAFSLERAHYAFDGNPTTAMRSNTSNTNKGQKNWVVTVDRRGAATGKRTGILSITFPKAQSERRGVDDSVKHVWIETSQNGTSWTTAYRGEVPEDRKIVPGGQLKSRYMRIHLSSYGGNLIMPDPVFEFAN</sequence>
<feature type="chain" id="PRO_5047241637" description="F5/8 type C domain-containing protein" evidence="1">
    <location>
        <begin position="28"/>
        <end position="1041"/>
    </location>
</feature>
<dbReference type="InterPro" id="IPR000421">
    <property type="entry name" value="FA58C"/>
</dbReference>
<dbReference type="RefSeq" id="WP_346188820.1">
    <property type="nucleotide sequence ID" value="NZ_BAABRL010000006.1"/>
</dbReference>
<keyword evidence="4" id="KW-1185">Reference proteome</keyword>
<gene>
    <name evidence="3" type="ORF">Rhal01_02273</name>
</gene>
<dbReference type="Pfam" id="PF00754">
    <property type="entry name" value="F5_F8_type_C"/>
    <property type="match status" value="1"/>
</dbReference>
<feature type="signal peptide" evidence="1">
    <location>
        <begin position="1"/>
        <end position="27"/>
    </location>
</feature>
<dbReference type="SUPFAM" id="SSF49785">
    <property type="entry name" value="Galactose-binding domain-like"/>
    <property type="match status" value="2"/>
</dbReference>
<evidence type="ECO:0000256" key="1">
    <source>
        <dbReference type="SAM" id="SignalP"/>
    </source>
</evidence>
<name>A0ABP9V0B0_9BACT</name>
<dbReference type="PROSITE" id="PS50022">
    <property type="entry name" value="FA58C_3"/>
    <property type="match status" value="1"/>
</dbReference>
<comment type="caution">
    <text evidence="3">The sequence shown here is derived from an EMBL/GenBank/DDBJ whole genome shotgun (WGS) entry which is preliminary data.</text>
</comment>
<protein>
    <recommendedName>
        <fullName evidence="2">F5/8 type C domain-containing protein</fullName>
    </recommendedName>
</protein>
<evidence type="ECO:0000313" key="4">
    <source>
        <dbReference type="Proteomes" id="UP001424741"/>
    </source>
</evidence>
<keyword evidence="1" id="KW-0732">Signal</keyword>
<evidence type="ECO:0000259" key="2">
    <source>
        <dbReference type="PROSITE" id="PS50022"/>
    </source>
</evidence>
<reference evidence="3 4" key="1">
    <citation type="submission" date="2024-02" db="EMBL/GenBank/DDBJ databases">
        <title>Rubritalea halochordaticola NBRC 107102.</title>
        <authorList>
            <person name="Ichikawa N."/>
            <person name="Katano-Makiyama Y."/>
            <person name="Hidaka K."/>
        </authorList>
    </citation>
    <scope>NUCLEOTIDE SEQUENCE [LARGE SCALE GENOMIC DNA]</scope>
    <source>
        <strain evidence="3 4">NBRC 107102</strain>
    </source>
</reference>
<dbReference type="Gene3D" id="1.50.10.20">
    <property type="match status" value="1"/>
</dbReference>
<dbReference type="Proteomes" id="UP001424741">
    <property type="component" value="Unassembled WGS sequence"/>
</dbReference>
<organism evidence="3 4">
    <name type="scientific">Rubritalea halochordaticola</name>
    <dbReference type="NCBI Taxonomy" id="714537"/>
    <lineage>
        <taxon>Bacteria</taxon>
        <taxon>Pseudomonadati</taxon>
        <taxon>Verrucomicrobiota</taxon>
        <taxon>Verrucomicrobiia</taxon>
        <taxon>Verrucomicrobiales</taxon>
        <taxon>Rubritaleaceae</taxon>
        <taxon>Rubritalea</taxon>
    </lineage>
</organism>
<feature type="domain" description="F5/8 type C" evidence="2">
    <location>
        <begin position="118"/>
        <end position="279"/>
    </location>
</feature>
<dbReference type="InterPro" id="IPR008930">
    <property type="entry name" value="Terpenoid_cyclase/PrenylTrfase"/>
</dbReference>